<dbReference type="Gene3D" id="3.30.70.1450">
    <property type="entry name" value="Regulator of K+ conductance, C-terminal domain"/>
    <property type="match status" value="1"/>
</dbReference>
<dbReference type="SUPFAM" id="SSF116726">
    <property type="entry name" value="TrkA C-terminal domain-like"/>
    <property type="match status" value="1"/>
</dbReference>
<dbReference type="SUPFAM" id="SSF51735">
    <property type="entry name" value="NAD(P)-binding Rossmann-fold domains"/>
    <property type="match status" value="1"/>
</dbReference>
<sequence length="235" mass="25754">MTMTKKVAVIGIGNFGAHLAVTLAKQGAEVLAIDSSMDRLEDIKDKVTYTVRLDSTEEKALRDQGLTELDAVIVAIGDDFEATLLTIVALQNIGVKRIIARATTKTHERILRHLGIEEVISPAVEAAERLADSLMYRGVIDSLELSSDYSIVEVSAPEAFIGKSLGELQLRENFDVNLITIKRVEQEPRLLGLRSRTVEKILGIPTPDMVVQRGDVLVLFATKPAISRMCNSSLE</sequence>
<accession>A0A395LXX3</accession>
<dbReference type="InterPro" id="IPR006037">
    <property type="entry name" value="RCK_C"/>
</dbReference>
<dbReference type="PROSITE" id="PS51202">
    <property type="entry name" value="RCK_C"/>
    <property type="match status" value="1"/>
</dbReference>
<dbReference type="GO" id="GO:0008324">
    <property type="term" value="F:monoatomic cation transmembrane transporter activity"/>
    <property type="evidence" value="ECO:0007669"/>
    <property type="project" value="InterPro"/>
</dbReference>
<dbReference type="InterPro" id="IPR036291">
    <property type="entry name" value="NAD(P)-bd_dom_sf"/>
</dbReference>
<proteinExistence type="predicted"/>
<protein>
    <submittedName>
        <fullName evidence="3">TrkA family potassium uptake protein</fullName>
    </submittedName>
</protein>
<dbReference type="Gene3D" id="3.40.50.720">
    <property type="entry name" value="NAD(P)-binding Rossmann-like Domain"/>
    <property type="match status" value="1"/>
</dbReference>
<name>A0A395LXX3_9BACT</name>
<dbReference type="Pfam" id="PF02080">
    <property type="entry name" value="TrkA_C"/>
    <property type="match status" value="1"/>
</dbReference>
<evidence type="ECO:0000313" key="3">
    <source>
        <dbReference type="EMBL" id="RFM23410.1"/>
    </source>
</evidence>
<dbReference type="EMBL" id="PHFL01000065">
    <property type="protein sequence ID" value="RFM23410.1"/>
    <property type="molecule type" value="Genomic_DNA"/>
</dbReference>
<dbReference type="PANTHER" id="PTHR43833:SF7">
    <property type="entry name" value="KTR SYSTEM POTASSIUM UPTAKE PROTEIN C"/>
    <property type="match status" value="1"/>
</dbReference>
<dbReference type="InterPro" id="IPR036721">
    <property type="entry name" value="RCK_C_sf"/>
</dbReference>
<comment type="caution">
    <text evidence="3">The sequence shown here is derived from an EMBL/GenBank/DDBJ whole genome shotgun (WGS) entry which is preliminary data.</text>
</comment>
<dbReference type="GO" id="GO:0006813">
    <property type="term" value="P:potassium ion transport"/>
    <property type="evidence" value="ECO:0007669"/>
    <property type="project" value="InterPro"/>
</dbReference>
<evidence type="ECO:0000259" key="2">
    <source>
        <dbReference type="PROSITE" id="PS51202"/>
    </source>
</evidence>
<reference evidence="3 4" key="1">
    <citation type="journal article" date="2011" name="ISME J.">
        <title>Community ecology of hot spring cyanobacterial mats: predominant populations and their functional potential.</title>
        <authorList>
            <person name="Klatt C.G."/>
            <person name="Wood J.M."/>
            <person name="Rusch D.B."/>
            <person name="Bateson M.M."/>
            <person name="Hamamura N."/>
            <person name="Heidelberg J.F."/>
            <person name="Grossman A.R."/>
            <person name="Bhaya D."/>
            <person name="Cohan F.M."/>
            <person name="Kuhl M."/>
            <person name="Bryant D.A."/>
            <person name="Ward D.M."/>
        </authorList>
    </citation>
    <scope>NUCLEOTIDE SEQUENCE [LARGE SCALE GENOMIC DNA]</scope>
    <source>
        <strain evidence="3">OS</strain>
    </source>
</reference>
<evidence type="ECO:0000259" key="1">
    <source>
        <dbReference type="PROSITE" id="PS51201"/>
    </source>
</evidence>
<dbReference type="InterPro" id="IPR003148">
    <property type="entry name" value="RCK_N"/>
</dbReference>
<dbReference type="Proteomes" id="UP000266389">
    <property type="component" value="Unassembled WGS sequence"/>
</dbReference>
<gene>
    <name evidence="3" type="ORF">D0433_10775</name>
</gene>
<dbReference type="InterPro" id="IPR050721">
    <property type="entry name" value="Trk_Ktr_HKT_K-transport"/>
</dbReference>
<evidence type="ECO:0000313" key="4">
    <source>
        <dbReference type="Proteomes" id="UP000266389"/>
    </source>
</evidence>
<feature type="domain" description="RCK N-terminal" evidence="1">
    <location>
        <begin position="4"/>
        <end position="120"/>
    </location>
</feature>
<dbReference type="Pfam" id="PF02254">
    <property type="entry name" value="TrkA_N"/>
    <property type="match status" value="1"/>
</dbReference>
<dbReference type="PANTHER" id="PTHR43833">
    <property type="entry name" value="POTASSIUM CHANNEL PROTEIN 2-RELATED-RELATED"/>
    <property type="match status" value="1"/>
</dbReference>
<dbReference type="AlphaFoldDB" id="A0A395LXX3"/>
<feature type="domain" description="RCK C-terminal" evidence="2">
    <location>
        <begin position="138"/>
        <end position="235"/>
    </location>
</feature>
<organism evidence="3 4">
    <name type="scientific">Candidatus Thermochlorobacter aerophilus</name>
    <dbReference type="NCBI Taxonomy" id="1868324"/>
    <lineage>
        <taxon>Bacteria</taxon>
        <taxon>Pseudomonadati</taxon>
        <taxon>Chlorobiota</taxon>
        <taxon>Chlorobiia</taxon>
        <taxon>Chlorobiales</taxon>
        <taxon>Candidatus Thermochlorobacteriaceae</taxon>
        <taxon>Candidatus Thermochlorobacter</taxon>
    </lineage>
</organism>
<dbReference type="PROSITE" id="PS51201">
    <property type="entry name" value="RCK_N"/>
    <property type="match status" value="1"/>
</dbReference>